<protein>
    <recommendedName>
        <fullName evidence="2">BTB domain-containing protein</fullName>
    </recommendedName>
</protein>
<sequence>MPSESTPFIVTHDTTAGKESSTELHLPFPPFNSGKWELVVKPSGSYFSAVLRWKGCISTPTVLTVDLAVLDRQRYLSNNQICSRSVVQAGVFPSQPDGKVATEAAAVRADYSERQLRVQLSIRLGTRSAPSATTMASSVSAHLAARHPNDVRLYFPLCERELWANSAFLAEKSPYFKDLFASGFAEGSLRTESTRLEKDDDGAWRMSTFDDSDDETDTVPPSSSPIKTEGDVTSSSSPVKSEAGCGSPFREIIITETAFTTYRALLVYLQTAHIDFAPLLSSFNADISFPPAATRRKMKITTRRLDGMSLPLPASPKSIYRLAHLLSLPDLSAQALAALSSQLTPSNVLYELFDSVSGTYDEVQQVELEYAIKHWKEVKCSASMFLMESRAQSGKLSHPVGMLLKLAKSLS</sequence>
<dbReference type="InterPro" id="IPR000210">
    <property type="entry name" value="BTB/POZ_dom"/>
</dbReference>
<dbReference type="PROSITE" id="PS50097">
    <property type="entry name" value="BTB"/>
    <property type="match status" value="1"/>
</dbReference>
<evidence type="ECO:0000313" key="4">
    <source>
        <dbReference type="Proteomes" id="UP000193467"/>
    </source>
</evidence>
<evidence type="ECO:0000259" key="2">
    <source>
        <dbReference type="PROSITE" id="PS50097"/>
    </source>
</evidence>
<evidence type="ECO:0000313" key="3">
    <source>
        <dbReference type="EMBL" id="ORY88836.1"/>
    </source>
</evidence>
<dbReference type="InParanoid" id="A0A1Y2FXT7"/>
<accession>A0A1Y2FXT7</accession>
<dbReference type="OrthoDB" id="2523671at2759"/>
<dbReference type="Gene3D" id="3.30.710.10">
    <property type="entry name" value="Potassium Channel Kv1.1, Chain A"/>
    <property type="match status" value="1"/>
</dbReference>
<feature type="domain" description="BTB" evidence="2">
    <location>
        <begin position="149"/>
        <end position="278"/>
    </location>
</feature>
<reference evidence="3 4" key="1">
    <citation type="submission" date="2016-07" db="EMBL/GenBank/DDBJ databases">
        <title>Pervasive Adenine N6-methylation of Active Genes in Fungi.</title>
        <authorList>
            <consortium name="DOE Joint Genome Institute"/>
            <person name="Mondo S.J."/>
            <person name="Dannebaum R.O."/>
            <person name="Kuo R.C."/>
            <person name="Labutti K."/>
            <person name="Haridas S."/>
            <person name="Kuo A."/>
            <person name="Salamov A."/>
            <person name="Ahrendt S.R."/>
            <person name="Lipzen A."/>
            <person name="Sullivan W."/>
            <person name="Andreopoulos W.B."/>
            <person name="Clum A."/>
            <person name="Lindquist E."/>
            <person name="Daum C."/>
            <person name="Ramamoorthy G.K."/>
            <person name="Gryganskyi A."/>
            <person name="Culley D."/>
            <person name="Magnuson J.K."/>
            <person name="James T.Y."/>
            <person name="O'Malley M.A."/>
            <person name="Stajich J.E."/>
            <person name="Spatafora J.W."/>
            <person name="Visel A."/>
            <person name="Grigoriev I.V."/>
        </authorList>
    </citation>
    <scope>NUCLEOTIDE SEQUENCE [LARGE SCALE GENOMIC DNA]</scope>
    <source>
        <strain evidence="3 4">62-1032</strain>
    </source>
</reference>
<name>A0A1Y2FXT7_9BASI</name>
<organism evidence="3 4">
    <name type="scientific">Leucosporidium creatinivorum</name>
    <dbReference type="NCBI Taxonomy" id="106004"/>
    <lineage>
        <taxon>Eukaryota</taxon>
        <taxon>Fungi</taxon>
        <taxon>Dikarya</taxon>
        <taxon>Basidiomycota</taxon>
        <taxon>Pucciniomycotina</taxon>
        <taxon>Microbotryomycetes</taxon>
        <taxon>Leucosporidiales</taxon>
        <taxon>Leucosporidium</taxon>
    </lineage>
</organism>
<feature type="region of interest" description="Disordered" evidence="1">
    <location>
        <begin position="200"/>
        <end position="244"/>
    </location>
</feature>
<keyword evidence="4" id="KW-1185">Reference proteome</keyword>
<dbReference type="AlphaFoldDB" id="A0A1Y2FXT7"/>
<proteinExistence type="predicted"/>
<dbReference type="Proteomes" id="UP000193467">
    <property type="component" value="Unassembled WGS sequence"/>
</dbReference>
<dbReference type="EMBL" id="MCGR01000008">
    <property type="protein sequence ID" value="ORY88836.1"/>
    <property type="molecule type" value="Genomic_DNA"/>
</dbReference>
<gene>
    <name evidence="3" type="ORF">BCR35DRAFT_350750</name>
</gene>
<dbReference type="PANTHER" id="PTHR24413">
    <property type="entry name" value="SPECKLE-TYPE POZ PROTEIN"/>
    <property type="match status" value="1"/>
</dbReference>
<dbReference type="STRING" id="106004.A0A1Y2FXT7"/>
<evidence type="ECO:0000256" key="1">
    <source>
        <dbReference type="SAM" id="MobiDB-lite"/>
    </source>
</evidence>
<dbReference type="InterPro" id="IPR011333">
    <property type="entry name" value="SKP1/BTB/POZ_sf"/>
</dbReference>
<comment type="caution">
    <text evidence="3">The sequence shown here is derived from an EMBL/GenBank/DDBJ whole genome shotgun (WGS) entry which is preliminary data.</text>
</comment>